<keyword evidence="2" id="KW-1133">Transmembrane helix</keyword>
<evidence type="ECO:0000313" key="3">
    <source>
        <dbReference type="EMBL" id="KAK6188301.1"/>
    </source>
</evidence>
<feature type="compositionally biased region" description="Low complexity" evidence="1">
    <location>
        <begin position="395"/>
        <end position="404"/>
    </location>
</feature>
<evidence type="ECO:0000313" key="4">
    <source>
        <dbReference type="Proteomes" id="UP001347796"/>
    </source>
</evidence>
<dbReference type="Proteomes" id="UP001347796">
    <property type="component" value="Unassembled WGS sequence"/>
</dbReference>
<keyword evidence="4" id="KW-1185">Reference proteome</keyword>
<accession>A0AAN8K8X8</accession>
<feature type="transmembrane region" description="Helical" evidence="2">
    <location>
        <begin position="496"/>
        <end position="520"/>
    </location>
</feature>
<protein>
    <submittedName>
        <fullName evidence="3">Uncharacterized protein</fullName>
    </submittedName>
</protein>
<evidence type="ECO:0000256" key="1">
    <source>
        <dbReference type="SAM" id="MobiDB-lite"/>
    </source>
</evidence>
<proteinExistence type="predicted"/>
<evidence type="ECO:0000256" key="2">
    <source>
        <dbReference type="SAM" id="Phobius"/>
    </source>
</evidence>
<feature type="region of interest" description="Disordered" evidence="1">
    <location>
        <begin position="204"/>
        <end position="225"/>
    </location>
</feature>
<reference evidence="3 4" key="1">
    <citation type="submission" date="2024-01" db="EMBL/GenBank/DDBJ databases">
        <title>The genome of the rayed Mediterranean limpet Patella caerulea (Linnaeus, 1758).</title>
        <authorList>
            <person name="Anh-Thu Weber A."/>
            <person name="Halstead-Nussloch G."/>
        </authorList>
    </citation>
    <scope>NUCLEOTIDE SEQUENCE [LARGE SCALE GENOMIC DNA]</scope>
    <source>
        <strain evidence="3">AATW-2023a</strain>
        <tissue evidence="3">Whole specimen</tissue>
    </source>
</reference>
<keyword evidence="2" id="KW-0472">Membrane</keyword>
<dbReference type="AlphaFoldDB" id="A0AAN8K8X8"/>
<keyword evidence="2" id="KW-0812">Transmembrane</keyword>
<feature type="compositionally biased region" description="Basic and acidic residues" evidence="1">
    <location>
        <begin position="204"/>
        <end position="222"/>
    </location>
</feature>
<comment type="caution">
    <text evidence="3">The sequence shown here is derived from an EMBL/GenBank/DDBJ whole genome shotgun (WGS) entry which is preliminary data.</text>
</comment>
<gene>
    <name evidence="3" type="ORF">SNE40_004504</name>
</gene>
<dbReference type="EMBL" id="JAZGQO010000003">
    <property type="protein sequence ID" value="KAK6188301.1"/>
    <property type="molecule type" value="Genomic_DNA"/>
</dbReference>
<organism evidence="3 4">
    <name type="scientific">Patella caerulea</name>
    <name type="common">Rayed Mediterranean limpet</name>
    <dbReference type="NCBI Taxonomy" id="87958"/>
    <lineage>
        <taxon>Eukaryota</taxon>
        <taxon>Metazoa</taxon>
        <taxon>Spiralia</taxon>
        <taxon>Lophotrochozoa</taxon>
        <taxon>Mollusca</taxon>
        <taxon>Gastropoda</taxon>
        <taxon>Patellogastropoda</taxon>
        <taxon>Patelloidea</taxon>
        <taxon>Patellidae</taxon>
        <taxon>Patella</taxon>
    </lineage>
</organism>
<sequence>MISNSDQYGLFLPSSDSEADVETLFSGHLPGRRLRGIKLNPIFHERGYEDLHLRSQSESDLTADDINLRVYESLPRSKLFHSKPLERKFSSDSSLLDSDKHDSDACSRRIGIANRFGSHRKHRARHKYDIKRVKSSVGSRTTNDDDTGYGECAYDYNTFSSDMTEKSYKHEPKRVKRKSSRRAAIMDMTSFDSSGDSIKLDSASVKEHNDDNSSETDSHFDDLTPTQDDLSTTFSDWNECMEPMSLPPSLESRTRMSIQRKGFVGRVNSSRYKKTAVSSSSNDESMEYKPIKPILLSSSSCEESTANYRRKSCVSSGESKMVTFAEDTVFNEDKPKRYQKERINLKDLYGGRIFSSSAIAKINPLFTDDDGLTVVDEDNNGLTDDEKAERHTYPGSISQSSISSGSTLSAQNLDLNTPSYLSKYLSHVSRDTRHTATSGETSTGSPDIYIPLDIDVDSNKEEGRDSYLSTEALYGVPQGYDRLLLRRMAKRKRLQIIKLIVIVVALFVIVAGGISLVIYFSSDKS</sequence>
<name>A0AAN8K8X8_PATCE</name>
<feature type="region of interest" description="Disordered" evidence="1">
    <location>
        <begin position="377"/>
        <end position="404"/>
    </location>
</feature>